<feature type="DNA-binding region" description="HMG box" evidence="6">
    <location>
        <begin position="990"/>
        <end position="1059"/>
    </location>
</feature>
<feature type="compositionally biased region" description="Basic and acidic residues" evidence="7">
    <location>
        <begin position="969"/>
        <end position="990"/>
    </location>
</feature>
<dbReference type="PROSITE" id="PS50118">
    <property type="entry name" value="HMG_BOX_2"/>
    <property type="match status" value="1"/>
</dbReference>
<dbReference type="Pfam" id="PF20946">
    <property type="entry name" value="Ctf4_C"/>
    <property type="match status" value="1"/>
</dbReference>
<dbReference type="PANTHER" id="PTHR19932:SF10">
    <property type="entry name" value="WD REPEAT AND HMG-BOX DNA-BINDING PROTEIN 1"/>
    <property type="match status" value="1"/>
</dbReference>
<keyword evidence="2 5" id="KW-0853">WD repeat</keyword>
<dbReference type="GO" id="GO:0043596">
    <property type="term" value="C:nuclear replication fork"/>
    <property type="evidence" value="ECO:0007669"/>
    <property type="project" value="TreeGrafter"/>
</dbReference>
<dbReference type="InterPro" id="IPR015943">
    <property type="entry name" value="WD40/YVTN_repeat-like_dom_sf"/>
</dbReference>
<dbReference type="Pfam" id="PF12341">
    <property type="entry name" value="Mcl1_mid"/>
    <property type="match status" value="1"/>
</dbReference>
<dbReference type="InterPro" id="IPR022100">
    <property type="entry name" value="WDHD1/CFT4_beta-prop_2nd"/>
</dbReference>
<dbReference type="InterPro" id="IPR055339">
    <property type="entry name" value="HMG-box_WDHD1"/>
</dbReference>
<feature type="repeat" description="WD" evidence="5">
    <location>
        <begin position="133"/>
        <end position="174"/>
    </location>
</feature>
<feature type="compositionally biased region" description="Polar residues" evidence="7">
    <location>
        <begin position="881"/>
        <end position="891"/>
    </location>
</feature>
<dbReference type="InterPro" id="IPR036322">
    <property type="entry name" value="WD40_repeat_dom_sf"/>
</dbReference>
<dbReference type="GO" id="GO:0003677">
    <property type="term" value="F:DNA binding"/>
    <property type="evidence" value="ECO:0007669"/>
    <property type="project" value="UniProtKB-UniRule"/>
</dbReference>
<dbReference type="Pfam" id="PF24817">
    <property type="entry name" value="WD40_WDHD1_1st"/>
    <property type="match status" value="1"/>
</dbReference>
<dbReference type="GO" id="GO:0000278">
    <property type="term" value="P:mitotic cell cycle"/>
    <property type="evidence" value="ECO:0007669"/>
    <property type="project" value="TreeGrafter"/>
</dbReference>
<evidence type="ECO:0000313" key="9">
    <source>
        <dbReference type="EMBL" id="KAJ8044560.1"/>
    </source>
</evidence>
<keyword evidence="6 9" id="KW-0238">DNA-binding</keyword>
<accession>A0A9Q1CGL3</accession>
<feature type="compositionally biased region" description="Basic and acidic residues" evidence="7">
    <location>
        <begin position="819"/>
        <end position="834"/>
    </location>
</feature>
<dbReference type="GO" id="GO:0003682">
    <property type="term" value="F:chromatin binding"/>
    <property type="evidence" value="ECO:0007669"/>
    <property type="project" value="TreeGrafter"/>
</dbReference>
<dbReference type="PROSITE" id="PS50294">
    <property type="entry name" value="WD_REPEATS_REGION"/>
    <property type="match status" value="1"/>
</dbReference>
<dbReference type="PROSITE" id="PS50082">
    <property type="entry name" value="WD_REPEATS_2"/>
    <property type="match status" value="2"/>
</dbReference>
<evidence type="ECO:0000256" key="7">
    <source>
        <dbReference type="SAM" id="MobiDB-lite"/>
    </source>
</evidence>
<evidence type="ECO:0000259" key="8">
    <source>
        <dbReference type="PROSITE" id="PS50118"/>
    </source>
</evidence>
<proteinExistence type="predicted"/>
<dbReference type="SUPFAM" id="SSF47095">
    <property type="entry name" value="HMG-box"/>
    <property type="match status" value="1"/>
</dbReference>
<feature type="domain" description="HMG box" evidence="8">
    <location>
        <begin position="990"/>
        <end position="1059"/>
    </location>
</feature>
<dbReference type="Gene3D" id="2.130.10.10">
    <property type="entry name" value="YVTN repeat-like/Quinoprotein amine dehydrogenase"/>
    <property type="match status" value="2"/>
</dbReference>
<keyword evidence="3" id="KW-0677">Repeat</keyword>
<reference evidence="9" key="1">
    <citation type="submission" date="2021-10" db="EMBL/GenBank/DDBJ databases">
        <title>Tropical sea cucumber genome reveals ecological adaptation and Cuvierian tubules defense mechanism.</title>
        <authorList>
            <person name="Chen T."/>
        </authorList>
    </citation>
    <scope>NUCLEOTIDE SEQUENCE</scope>
    <source>
        <strain evidence="9">Nanhai2018</strain>
        <tissue evidence="9">Muscle</tissue>
    </source>
</reference>
<comment type="subcellular location">
    <subcellularLocation>
        <location evidence="1">Nucleus</location>
    </subcellularLocation>
</comment>
<evidence type="ECO:0000256" key="1">
    <source>
        <dbReference type="ARBA" id="ARBA00004123"/>
    </source>
</evidence>
<dbReference type="GO" id="GO:0006261">
    <property type="term" value="P:DNA-templated DNA replication"/>
    <property type="evidence" value="ECO:0007669"/>
    <property type="project" value="InterPro"/>
</dbReference>
<name>A0A9Q1CGL3_HOLLE</name>
<dbReference type="SUPFAM" id="SSF101898">
    <property type="entry name" value="NHL repeat"/>
    <property type="match status" value="1"/>
</dbReference>
<dbReference type="PANTHER" id="PTHR19932">
    <property type="entry name" value="WD REPEAT AND HMG-BOX DNA BINDING PROTEIN"/>
    <property type="match status" value="1"/>
</dbReference>
<dbReference type="Pfam" id="PF00505">
    <property type="entry name" value="HMG_box"/>
    <property type="match status" value="1"/>
</dbReference>
<feature type="compositionally biased region" description="Acidic residues" evidence="7">
    <location>
        <begin position="804"/>
        <end position="818"/>
    </location>
</feature>
<keyword evidence="4 6" id="KW-0539">Nucleus</keyword>
<feature type="compositionally biased region" description="Basic and acidic residues" evidence="7">
    <location>
        <begin position="1028"/>
        <end position="1082"/>
    </location>
</feature>
<feature type="region of interest" description="Disordered" evidence="7">
    <location>
        <begin position="804"/>
        <end position="998"/>
    </location>
</feature>
<dbReference type="InterPro" id="IPR001680">
    <property type="entry name" value="WD40_rpt"/>
</dbReference>
<dbReference type="SUPFAM" id="SSF50978">
    <property type="entry name" value="WD40 repeat-like"/>
    <property type="match status" value="1"/>
</dbReference>
<gene>
    <name evidence="9" type="ORF">HOLleu_07341</name>
</gene>
<evidence type="ECO:0000256" key="3">
    <source>
        <dbReference type="ARBA" id="ARBA00022737"/>
    </source>
</evidence>
<dbReference type="OrthoDB" id="427368at2759"/>
<dbReference type="InterPro" id="IPR048591">
    <property type="entry name" value="WDHD1/CFT4_hel"/>
</dbReference>
<dbReference type="EMBL" id="JAIZAY010000003">
    <property type="protein sequence ID" value="KAJ8044560.1"/>
    <property type="molecule type" value="Genomic_DNA"/>
</dbReference>
<protein>
    <submittedName>
        <fullName evidence="9">WD repeat and HMG-box DNA-binding protein 1</fullName>
    </submittedName>
</protein>
<dbReference type="SMART" id="SM00398">
    <property type="entry name" value="HMG"/>
    <property type="match status" value="1"/>
</dbReference>
<dbReference type="SMART" id="SM00320">
    <property type="entry name" value="WD40"/>
    <property type="match status" value="4"/>
</dbReference>
<keyword evidence="10" id="KW-1185">Reference proteome</keyword>
<dbReference type="Proteomes" id="UP001152320">
    <property type="component" value="Chromosome 3"/>
</dbReference>
<evidence type="ECO:0000256" key="2">
    <source>
        <dbReference type="ARBA" id="ARBA00022574"/>
    </source>
</evidence>
<evidence type="ECO:0000313" key="10">
    <source>
        <dbReference type="Proteomes" id="UP001152320"/>
    </source>
</evidence>
<dbReference type="GO" id="GO:0006281">
    <property type="term" value="P:DNA repair"/>
    <property type="evidence" value="ECO:0007669"/>
    <property type="project" value="TreeGrafter"/>
</dbReference>
<dbReference type="InterPro" id="IPR036910">
    <property type="entry name" value="HMG_box_dom_sf"/>
</dbReference>
<feature type="repeat" description="WD" evidence="5">
    <location>
        <begin position="238"/>
        <end position="269"/>
    </location>
</feature>
<feature type="compositionally biased region" description="Polar residues" evidence="7">
    <location>
        <begin position="958"/>
        <end position="968"/>
    </location>
</feature>
<comment type="caution">
    <text evidence="9">The sequence shown here is derived from an EMBL/GenBank/DDBJ whole genome shotgun (WGS) entry which is preliminary data.</text>
</comment>
<feature type="compositionally biased region" description="Acidic residues" evidence="7">
    <location>
        <begin position="835"/>
        <end position="861"/>
    </location>
</feature>
<evidence type="ECO:0000256" key="5">
    <source>
        <dbReference type="PROSITE-ProRule" id="PRU00221"/>
    </source>
</evidence>
<dbReference type="InterPro" id="IPR009071">
    <property type="entry name" value="HMG_box_dom"/>
</dbReference>
<sequence>MALVAPSMRTAHSDGHTEVCYDATGSQLLTCGGGDGDIKTWKDLDDDELQLLDICDSISSFCVLGNKIYAATDSNSVETYLLPDGSPDGILCRFTAAVTHISLSEDGTKLVAGGGDFSIKLVDLQDSSLQKVFEGHSAPILSVALDPKLEYLASSSCDGCLKIWTISDQKCEKSVVLFPKCSDTSLSKTLARIAWKPKDGELLAIPLEKEILLYARDSWEELFRLKIEDDTPGFTSVLSWSPNGLHLASASSGGLLNIWDMKSKKCISSTKEKKGLAICSVAWKPGSCDAVAITNTMGQVGILENVLQGDQGQIETEGEKKEDFADLFDDMADEDLLDAVTQAEEDNEEDFKKESTDTHQSLTDNMDALSEDGVRTQKDVIGSGVVLPDDVSQDGSNIVGDDDASSVTTETKVLPPPIITAKPTPLQKPFIPSSTPAHLSSRFMKWNMVGIIRCYDTDEESTIDVEFHDASVHHALHFDNQLNHTMADLNRQAVLLGTEGDDEETPSQIVCHYFASWDSQKEWSVSMPKDEIIKALALGEDFLAVATNKRHVRVFSLSGIQKNLFCIPGPVVTMAAEGQKLIIVYHHGVGVPGDQCLGVQFLHLSKRIKAILNDCRLPLSSKSTLTWLGFTVEGSAATVDSNGIVRLYNERELSWIPTANTKAHAKGKSDHHWIIGMEESPAQVRCISCKGSTFPPTLPRPTPILLPFQLPFCDLGTDKGRMEESYWRGRMMNGVSGASSQGQDTLMKMFALSCRADREVRAADICKMMTTEHAWTLAIKYASRSRKIHLAEKLSEMAAQLLKEDDDDDDVDEEDTAEIWERTDSRRIGKREPPQEDEEEEYEEEEAGSDDDDVDMDTDDLPDMKPILPKQRSAALKPKQKTSMLPLTPVSSEKRNPFRKHAMASEEPKDEPESSPTVRGTNVFDSMKRRQNTNEQKKKKKQDTSPPSTKDSRKNKKSQMTLMSSMGNKKQEKTAEETEEPKEERKESSAKKPASAFHLWLAENRATIASENPEVETEPEILKLAIQKWRDIDPDTKKEWNDKAKMESQTADKSEESSKIEGSLDKKRKREEDDKENNADKKLKAKNIFAKTGSLNKSTIQKLANFARD</sequence>
<evidence type="ECO:0000256" key="4">
    <source>
        <dbReference type="ARBA" id="ARBA00023242"/>
    </source>
</evidence>
<dbReference type="InterPro" id="IPR057646">
    <property type="entry name" value="WD40_WDHD1_1st"/>
</dbReference>
<dbReference type="Gene3D" id="1.10.30.10">
    <property type="entry name" value="High mobility group box domain"/>
    <property type="match status" value="1"/>
</dbReference>
<feature type="region of interest" description="Disordered" evidence="7">
    <location>
        <begin position="385"/>
        <end position="409"/>
    </location>
</feature>
<dbReference type="CDD" id="cd21993">
    <property type="entry name" value="HMG-box_WDHD1"/>
    <property type="match status" value="1"/>
</dbReference>
<organism evidence="9 10">
    <name type="scientific">Holothuria leucospilota</name>
    <name type="common">Black long sea cucumber</name>
    <name type="synonym">Mertensiothuria leucospilota</name>
    <dbReference type="NCBI Taxonomy" id="206669"/>
    <lineage>
        <taxon>Eukaryota</taxon>
        <taxon>Metazoa</taxon>
        <taxon>Echinodermata</taxon>
        <taxon>Eleutherozoa</taxon>
        <taxon>Echinozoa</taxon>
        <taxon>Holothuroidea</taxon>
        <taxon>Aspidochirotacea</taxon>
        <taxon>Aspidochirotida</taxon>
        <taxon>Holothuriidae</taxon>
        <taxon>Holothuria</taxon>
    </lineage>
</organism>
<evidence type="ECO:0000256" key="6">
    <source>
        <dbReference type="PROSITE-ProRule" id="PRU00267"/>
    </source>
</evidence>
<dbReference type="AlphaFoldDB" id="A0A9Q1CGL3"/>
<feature type="region of interest" description="Disordered" evidence="7">
    <location>
        <begin position="1027"/>
        <end position="1085"/>
    </location>
</feature>